<evidence type="ECO:0000256" key="2">
    <source>
        <dbReference type="ARBA" id="ARBA00022490"/>
    </source>
</evidence>
<keyword evidence="9" id="KW-0131">Cell cycle</keyword>
<evidence type="ECO:0000313" key="9">
    <source>
        <dbReference type="EMBL" id="VEU72840.1"/>
    </source>
</evidence>
<feature type="domain" description="SpoVT-AbrB" evidence="8">
    <location>
        <begin position="75"/>
        <end position="118"/>
    </location>
</feature>
<comment type="subcellular location">
    <subcellularLocation>
        <location evidence="7">Cytoplasm</location>
        <location evidence="7">Nucleoid</location>
    </subcellularLocation>
</comment>
<evidence type="ECO:0000256" key="7">
    <source>
        <dbReference type="HAMAP-Rule" id="MF_01008"/>
    </source>
</evidence>
<gene>
    <name evidence="7 9" type="primary">mraZ</name>
    <name evidence="9" type="ORF">NCTC10186_00313</name>
</gene>
<evidence type="ECO:0000256" key="6">
    <source>
        <dbReference type="ARBA" id="ARBA00023163"/>
    </source>
</evidence>
<dbReference type="OrthoDB" id="9807753at2"/>
<keyword evidence="2 7" id="KW-0963">Cytoplasm</keyword>
<dbReference type="CDD" id="cd16320">
    <property type="entry name" value="MraZ_N"/>
    <property type="match status" value="1"/>
</dbReference>
<keyword evidence="4 7" id="KW-0805">Transcription regulation</keyword>
<dbReference type="GO" id="GO:0003700">
    <property type="term" value="F:DNA-binding transcription factor activity"/>
    <property type="evidence" value="ECO:0007669"/>
    <property type="project" value="UniProtKB-UniRule"/>
</dbReference>
<dbReference type="InterPro" id="IPR035642">
    <property type="entry name" value="MraZ_N"/>
</dbReference>
<dbReference type="Pfam" id="PF02381">
    <property type="entry name" value="MraZ"/>
    <property type="match status" value="2"/>
</dbReference>
<dbReference type="Proteomes" id="UP000289862">
    <property type="component" value="Chromosome"/>
</dbReference>
<dbReference type="GO" id="GO:0009295">
    <property type="term" value="C:nucleoid"/>
    <property type="evidence" value="ECO:0007669"/>
    <property type="project" value="UniProtKB-SubCell"/>
</dbReference>
<dbReference type="GO" id="GO:2000143">
    <property type="term" value="P:negative regulation of DNA-templated transcription initiation"/>
    <property type="evidence" value="ECO:0007669"/>
    <property type="project" value="TreeGrafter"/>
</dbReference>
<evidence type="ECO:0000256" key="1">
    <source>
        <dbReference type="ARBA" id="ARBA00013860"/>
    </source>
</evidence>
<comment type="similarity">
    <text evidence="7">Belongs to the MraZ family.</text>
</comment>
<name>A0A449AZA3_9BACT</name>
<dbReference type="Gene3D" id="3.40.1550.20">
    <property type="entry name" value="Transcriptional regulator MraZ domain"/>
    <property type="match status" value="1"/>
</dbReference>
<dbReference type="GO" id="GO:0051301">
    <property type="term" value="P:cell division"/>
    <property type="evidence" value="ECO:0007669"/>
    <property type="project" value="UniProtKB-KW"/>
</dbReference>
<evidence type="ECO:0000256" key="5">
    <source>
        <dbReference type="ARBA" id="ARBA00023125"/>
    </source>
</evidence>
<dbReference type="InterPro" id="IPR035644">
    <property type="entry name" value="MraZ_C"/>
</dbReference>
<protein>
    <recommendedName>
        <fullName evidence="1 7">Transcriptional regulator MraZ</fullName>
    </recommendedName>
</protein>
<dbReference type="PROSITE" id="PS51740">
    <property type="entry name" value="SPOVT_ABRB"/>
    <property type="match status" value="2"/>
</dbReference>
<dbReference type="InterPro" id="IPR007159">
    <property type="entry name" value="SpoVT-AbrB_dom"/>
</dbReference>
<accession>A0A449AZA3</accession>
<keyword evidence="3" id="KW-0677">Repeat</keyword>
<evidence type="ECO:0000259" key="8">
    <source>
        <dbReference type="PROSITE" id="PS51740"/>
    </source>
</evidence>
<keyword evidence="9" id="KW-0132">Cell division</keyword>
<keyword evidence="6 7" id="KW-0804">Transcription</keyword>
<reference evidence="9 10" key="1">
    <citation type="submission" date="2019-01" db="EMBL/GenBank/DDBJ databases">
        <authorList>
            <consortium name="Pathogen Informatics"/>
        </authorList>
    </citation>
    <scope>NUCLEOTIDE SEQUENCE [LARGE SCALE GENOMIC DNA]</scope>
    <source>
        <strain evidence="9 10">NCTC10186</strain>
    </source>
</reference>
<evidence type="ECO:0000256" key="3">
    <source>
        <dbReference type="ARBA" id="ARBA00022737"/>
    </source>
</evidence>
<dbReference type="InterPro" id="IPR037914">
    <property type="entry name" value="SpoVT-AbrB_sf"/>
</dbReference>
<dbReference type="InterPro" id="IPR020603">
    <property type="entry name" value="MraZ_dom"/>
</dbReference>
<keyword evidence="5 7" id="KW-0238">DNA-binding</keyword>
<dbReference type="GO" id="GO:0005737">
    <property type="term" value="C:cytoplasm"/>
    <property type="evidence" value="ECO:0007669"/>
    <property type="project" value="UniProtKB-UniRule"/>
</dbReference>
<dbReference type="InterPro" id="IPR003444">
    <property type="entry name" value="MraZ"/>
</dbReference>
<dbReference type="GO" id="GO:0000976">
    <property type="term" value="F:transcription cis-regulatory region binding"/>
    <property type="evidence" value="ECO:0007669"/>
    <property type="project" value="TreeGrafter"/>
</dbReference>
<sequence length="141" mass="16100">MYGQHVRNLDDKSRVVLPSDYRDVLGSKFYITMGFDGNAELRSVENFQKYISMLEDKSYFDKKIRILTRLILGNAVEVSLDSHGRISLPKNLIEKLSITKAVVFVGAGSIIELWSKESFEEFEKQFSSEDIANIAQEISNK</sequence>
<evidence type="ECO:0000256" key="4">
    <source>
        <dbReference type="ARBA" id="ARBA00023015"/>
    </source>
</evidence>
<dbReference type="PANTHER" id="PTHR34701">
    <property type="entry name" value="TRANSCRIPTIONAL REGULATOR MRAZ"/>
    <property type="match status" value="1"/>
</dbReference>
<dbReference type="AlphaFoldDB" id="A0A449AZA3"/>
<dbReference type="SUPFAM" id="SSF89447">
    <property type="entry name" value="AbrB/MazE/MraZ-like"/>
    <property type="match status" value="1"/>
</dbReference>
<dbReference type="EMBL" id="LR215031">
    <property type="protein sequence ID" value="VEU72840.1"/>
    <property type="molecule type" value="Genomic_DNA"/>
</dbReference>
<dbReference type="HAMAP" id="MF_01008">
    <property type="entry name" value="MraZ"/>
    <property type="match status" value="1"/>
</dbReference>
<dbReference type="InterPro" id="IPR038619">
    <property type="entry name" value="MraZ_sf"/>
</dbReference>
<comment type="subunit">
    <text evidence="7">Forms oligomers.</text>
</comment>
<feature type="domain" description="SpoVT-AbrB" evidence="8">
    <location>
        <begin position="4"/>
        <end position="46"/>
    </location>
</feature>
<dbReference type="PANTHER" id="PTHR34701:SF1">
    <property type="entry name" value="TRANSCRIPTIONAL REGULATOR MRAZ"/>
    <property type="match status" value="1"/>
</dbReference>
<organism evidence="9 10">
    <name type="scientific">Mycoplasmopsis gallopavonis</name>
    <dbReference type="NCBI Taxonomy" id="76629"/>
    <lineage>
        <taxon>Bacteria</taxon>
        <taxon>Bacillati</taxon>
        <taxon>Mycoplasmatota</taxon>
        <taxon>Mycoplasmoidales</taxon>
        <taxon>Metamycoplasmataceae</taxon>
        <taxon>Mycoplasmopsis</taxon>
    </lineage>
</organism>
<dbReference type="CDD" id="cd16321">
    <property type="entry name" value="MraZ_C"/>
    <property type="match status" value="1"/>
</dbReference>
<dbReference type="KEGG" id="mgal:NCTC10186_00313"/>
<dbReference type="RefSeq" id="WP_119572049.1">
    <property type="nucleotide sequence ID" value="NZ_LR215031.1"/>
</dbReference>
<keyword evidence="10" id="KW-1185">Reference proteome</keyword>
<proteinExistence type="inferred from homology"/>
<evidence type="ECO:0000313" key="10">
    <source>
        <dbReference type="Proteomes" id="UP000289862"/>
    </source>
</evidence>